<dbReference type="AlphaFoldDB" id="A0AAW1UUR0"/>
<dbReference type="Proteomes" id="UP001431783">
    <property type="component" value="Unassembled WGS sequence"/>
</dbReference>
<proteinExistence type="predicted"/>
<gene>
    <name evidence="1" type="ORF">WA026_001753</name>
</gene>
<protein>
    <submittedName>
        <fullName evidence="1">Uncharacterized protein</fullName>
    </submittedName>
</protein>
<organism evidence="1 2">
    <name type="scientific">Henosepilachna vigintioctopunctata</name>
    <dbReference type="NCBI Taxonomy" id="420089"/>
    <lineage>
        <taxon>Eukaryota</taxon>
        <taxon>Metazoa</taxon>
        <taxon>Ecdysozoa</taxon>
        <taxon>Arthropoda</taxon>
        <taxon>Hexapoda</taxon>
        <taxon>Insecta</taxon>
        <taxon>Pterygota</taxon>
        <taxon>Neoptera</taxon>
        <taxon>Endopterygota</taxon>
        <taxon>Coleoptera</taxon>
        <taxon>Polyphaga</taxon>
        <taxon>Cucujiformia</taxon>
        <taxon>Coccinelloidea</taxon>
        <taxon>Coccinellidae</taxon>
        <taxon>Epilachninae</taxon>
        <taxon>Epilachnini</taxon>
        <taxon>Henosepilachna</taxon>
    </lineage>
</organism>
<sequence length="119" mass="14029">MENLTFKMHKVLEENKNISVINEILQRQVDIKNKEVENRNSTAKYNDEMLDKLFLQLWTCIEVKFNEKVALVNRDIDAKITMHNHSKSSSFETYSNAAQKKKYKTIKILKAAYYLINVT</sequence>
<reference evidence="1 2" key="1">
    <citation type="submission" date="2023-03" db="EMBL/GenBank/DDBJ databases">
        <title>Genome insight into feeding habits of ladybird beetles.</title>
        <authorList>
            <person name="Li H.-S."/>
            <person name="Huang Y.-H."/>
            <person name="Pang H."/>
        </authorList>
    </citation>
    <scope>NUCLEOTIDE SEQUENCE [LARGE SCALE GENOMIC DNA]</scope>
    <source>
        <strain evidence="1">SYSU_2023b</strain>
        <tissue evidence="1">Whole body</tissue>
    </source>
</reference>
<comment type="caution">
    <text evidence="1">The sequence shown here is derived from an EMBL/GenBank/DDBJ whole genome shotgun (WGS) entry which is preliminary data.</text>
</comment>
<evidence type="ECO:0000313" key="1">
    <source>
        <dbReference type="EMBL" id="KAK9883576.1"/>
    </source>
</evidence>
<keyword evidence="2" id="KW-1185">Reference proteome</keyword>
<dbReference type="EMBL" id="JARQZJ010000091">
    <property type="protein sequence ID" value="KAK9883576.1"/>
    <property type="molecule type" value="Genomic_DNA"/>
</dbReference>
<accession>A0AAW1UUR0</accession>
<name>A0AAW1UUR0_9CUCU</name>
<evidence type="ECO:0000313" key="2">
    <source>
        <dbReference type="Proteomes" id="UP001431783"/>
    </source>
</evidence>